<dbReference type="InterPro" id="IPR050770">
    <property type="entry name" value="Intradiol_RC_Dioxygenase"/>
</dbReference>
<name>A0ABW3D4N5_9FLAO</name>
<comment type="caution">
    <text evidence="6">The sequence shown here is derived from an EMBL/GenBank/DDBJ whole genome shotgun (WGS) entry which is preliminary data.</text>
</comment>
<dbReference type="Pfam" id="PF00775">
    <property type="entry name" value="Dioxygenase_C"/>
    <property type="match status" value="1"/>
</dbReference>
<dbReference type="SUPFAM" id="SSF49482">
    <property type="entry name" value="Aromatic compound dioxygenase"/>
    <property type="match status" value="1"/>
</dbReference>
<proteinExistence type="inferred from homology"/>
<dbReference type="EMBL" id="JBHTJH010000017">
    <property type="protein sequence ID" value="MFD0863882.1"/>
    <property type="molecule type" value="Genomic_DNA"/>
</dbReference>
<evidence type="ECO:0000256" key="4">
    <source>
        <dbReference type="SAM" id="SignalP"/>
    </source>
</evidence>
<keyword evidence="7" id="KW-1185">Reference proteome</keyword>
<reference evidence="7" key="1">
    <citation type="journal article" date="2019" name="Int. J. Syst. Evol. Microbiol.">
        <title>The Global Catalogue of Microorganisms (GCM) 10K type strain sequencing project: providing services to taxonomists for standard genome sequencing and annotation.</title>
        <authorList>
            <consortium name="The Broad Institute Genomics Platform"/>
            <consortium name="The Broad Institute Genome Sequencing Center for Infectious Disease"/>
            <person name="Wu L."/>
            <person name="Ma J."/>
        </authorList>
    </citation>
    <scope>NUCLEOTIDE SEQUENCE [LARGE SCALE GENOMIC DNA]</scope>
    <source>
        <strain evidence="7">CCUG 62952</strain>
    </source>
</reference>
<feature type="chain" id="PRO_5047383294" evidence="4">
    <location>
        <begin position="23"/>
        <end position="402"/>
    </location>
</feature>
<evidence type="ECO:0000256" key="3">
    <source>
        <dbReference type="ARBA" id="ARBA00023002"/>
    </source>
</evidence>
<keyword evidence="2 6" id="KW-0223">Dioxygenase</keyword>
<feature type="domain" description="Intradiol ring-cleavage dioxygenases" evidence="5">
    <location>
        <begin position="62"/>
        <end position="179"/>
    </location>
</feature>
<evidence type="ECO:0000259" key="5">
    <source>
        <dbReference type="Pfam" id="PF00775"/>
    </source>
</evidence>
<feature type="signal peptide" evidence="4">
    <location>
        <begin position="1"/>
        <end position="22"/>
    </location>
</feature>
<comment type="similarity">
    <text evidence="1">Belongs to the intradiol ring-cleavage dioxygenase family.</text>
</comment>
<protein>
    <submittedName>
        <fullName evidence="6">Intradiol ring-cleavage dioxygenase</fullName>
    </submittedName>
</protein>
<evidence type="ECO:0000313" key="6">
    <source>
        <dbReference type="EMBL" id="MFD0863882.1"/>
    </source>
</evidence>
<sequence>MNKIFNALILILLLLSLSNCNGQNNSISTQRETLSKDFDKLLPFYFKMPSKLFSEDRSPGWKQNGTKILLTGTVYEFDGKTPASGVILYYYQTNVNGIYSTNPKEPRNMPKNKLGQTHGHIRGWVKTNADGEYSIYTIKPGTYPSRDEPAHIHISVKEPDLENHYYIDDFVFDNDPMLTSRRRNAMENRGGSGVIRFVEKDEIQVGERNMILGLNVPNYPKKSLKKYVSGKKIGEDVSSFTPFHAFGPDKGTKTCPICKYGWYHGILYFVGNDPDWIEIRKWLVFLDSESIKREKYLKSYFVYGNDENFNKEDIERKLEELGKELQLKNIALTFVPSLSDKTSEIYLNKINQYIANTFLIYRRSNIIGKYTNLKPTQGNFDMIKAQLNQQSEYFKLPKSSNK</sequence>
<evidence type="ECO:0000256" key="1">
    <source>
        <dbReference type="ARBA" id="ARBA00007825"/>
    </source>
</evidence>
<keyword evidence="3" id="KW-0560">Oxidoreductase</keyword>
<evidence type="ECO:0000256" key="2">
    <source>
        <dbReference type="ARBA" id="ARBA00022964"/>
    </source>
</evidence>
<dbReference type="RefSeq" id="WP_386410453.1">
    <property type="nucleotide sequence ID" value="NZ_JBHTJH010000017.1"/>
</dbReference>
<dbReference type="PANTHER" id="PTHR33711:SF10">
    <property type="entry name" value="INTRADIOL RING-CLEAVAGE DIOXYGENASES DOMAIN-CONTAINING PROTEIN"/>
    <property type="match status" value="1"/>
</dbReference>
<accession>A0ABW3D4N5</accession>
<dbReference type="InterPro" id="IPR000627">
    <property type="entry name" value="Intradiol_dOase_C"/>
</dbReference>
<dbReference type="GO" id="GO:0051213">
    <property type="term" value="F:dioxygenase activity"/>
    <property type="evidence" value="ECO:0007669"/>
    <property type="project" value="UniProtKB-KW"/>
</dbReference>
<dbReference type="Proteomes" id="UP001596978">
    <property type="component" value="Unassembled WGS sequence"/>
</dbReference>
<dbReference type="InterPro" id="IPR015889">
    <property type="entry name" value="Intradiol_dOase_core"/>
</dbReference>
<dbReference type="PANTHER" id="PTHR33711">
    <property type="entry name" value="DIOXYGENASE, PUTATIVE (AFU_ORTHOLOGUE AFUA_2G02910)-RELATED"/>
    <property type="match status" value="1"/>
</dbReference>
<dbReference type="Gene3D" id="2.60.130.10">
    <property type="entry name" value="Aromatic compound dioxygenase"/>
    <property type="match status" value="1"/>
</dbReference>
<organism evidence="6 7">
    <name type="scientific">Sungkyunkwania multivorans</name>
    <dbReference type="NCBI Taxonomy" id="1173618"/>
    <lineage>
        <taxon>Bacteria</taxon>
        <taxon>Pseudomonadati</taxon>
        <taxon>Bacteroidota</taxon>
        <taxon>Flavobacteriia</taxon>
        <taxon>Flavobacteriales</taxon>
        <taxon>Flavobacteriaceae</taxon>
        <taxon>Sungkyunkwania</taxon>
    </lineage>
</organism>
<keyword evidence="4" id="KW-0732">Signal</keyword>
<evidence type="ECO:0000313" key="7">
    <source>
        <dbReference type="Proteomes" id="UP001596978"/>
    </source>
</evidence>
<gene>
    <name evidence="6" type="ORF">ACFQ1M_16830</name>
</gene>